<dbReference type="PANTHER" id="PTHR43806:SF11">
    <property type="entry name" value="CEREVISIN-RELATED"/>
    <property type="match status" value="1"/>
</dbReference>
<evidence type="ECO:0000256" key="6">
    <source>
        <dbReference type="SAM" id="Coils"/>
    </source>
</evidence>
<dbReference type="InterPro" id="IPR050131">
    <property type="entry name" value="Peptidase_S8_subtilisin-like"/>
</dbReference>
<evidence type="ECO:0000256" key="4">
    <source>
        <dbReference type="ARBA" id="ARBA00022825"/>
    </source>
</evidence>
<feature type="domain" description="Peptidase S8/S53" evidence="7">
    <location>
        <begin position="199"/>
        <end position="390"/>
    </location>
</feature>
<evidence type="ECO:0000256" key="5">
    <source>
        <dbReference type="PROSITE-ProRule" id="PRU01240"/>
    </source>
</evidence>
<comment type="similarity">
    <text evidence="1 5">Belongs to the peptidase S8 family.</text>
</comment>
<evidence type="ECO:0000313" key="9">
    <source>
        <dbReference type="Proteomes" id="UP000433652"/>
    </source>
</evidence>
<dbReference type="GO" id="GO:0006508">
    <property type="term" value="P:proteolysis"/>
    <property type="evidence" value="ECO:0007669"/>
    <property type="project" value="UniProtKB-KW"/>
</dbReference>
<keyword evidence="4" id="KW-0720">Serine protease</keyword>
<sequence>MALAVLLPVIPAAAQLAVPGVSLPQVSLPGEVVGRTLENTTETVRETAERLLDLRQARIDRLLQRERETVEADASGAPARRGELLLLDPVKATLDAVANAGFGVVGHERLGSLGLEVARVQLPKGVKLAAAQELLAKAAPGAQIAPDNIYFESGAALAASAGASTRIATIATTVGMIDGAPGKGVAVAAQRGFAKGAPYASDHGSAVASLLGGAGVRRVLAADVYGKDPAGGNALAIARALDWLAGSGAKVATISLVGPNNAVLAKAIAGASRSGMVVVAAVGNDGPAAPPSYPASYPGVVAVTAVDGHGRPLIEAGNALHLDYAAPGADIRAANRNGKAKSVRGTSFATPLVAARLAAALDAGGSWRTTLDREAEDLGPRGADKQFGRGLLCRGCGR</sequence>
<comment type="caution">
    <text evidence="5">Lacks conserved residue(s) required for the propagation of feature annotation.</text>
</comment>
<proteinExistence type="inferred from homology"/>
<evidence type="ECO:0000256" key="2">
    <source>
        <dbReference type="ARBA" id="ARBA00022670"/>
    </source>
</evidence>
<accession>A0A6I4SWP5</accession>
<dbReference type="Proteomes" id="UP000433652">
    <property type="component" value="Unassembled WGS sequence"/>
</dbReference>
<feature type="coiled-coil region" evidence="6">
    <location>
        <begin position="37"/>
        <end position="65"/>
    </location>
</feature>
<dbReference type="PANTHER" id="PTHR43806">
    <property type="entry name" value="PEPTIDASE S8"/>
    <property type="match status" value="1"/>
</dbReference>
<dbReference type="AlphaFoldDB" id="A0A6I4SWP5"/>
<evidence type="ECO:0000259" key="7">
    <source>
        <dbReference type="Pfam" id="PF00082"/>
    </source>
</evidence>
<dbReference type="Gene3D" id="3.40.50.200">
    <property type="entry name" value="Peptidase S8/S53 domain"/>
    <property type="match status" value="1"/>
</dbReference>
<evidence type="ECO:0000256" key="3">
    <source>
        <dbReference type="ARBA" id="ARBA00022801"/>
    </source>
</evidence>
<dbReference type="PROSITE" id="PS00138">
    <property type="entry name" value="SUBTILASE_SER"/>
    <property type="match status" value="1"/>
</dbReference>
<dbReference type="EMBL" id="WTYM01000046">
    <property type="protein sequence ID" value="MXO60253.1"/>
    <property type="molecule type" value="Genomic_DNA"/>
</dbReference>
<keyword evidence="2" id="KW-0645">Protease</keyword>
<gene>
    <name evidence="8" type="ORF">GRI89_11955</name>
</gene>
<reference evidence="8 9" key="1">
    <citation type="submission" date="2019-12" db="EMBL/GenBank/DDBJ databases">
        <title>Genomic-based taxomic classification of the family Erythrobacteraceae.</title>
        <authorList>
            <person name="Xu L."/>
        </authorList>
    </citation>
    <scope>NUCLEOTIDE SEQUENCE [LARGE SCALE GENOMIC DNA]</scope>
    <source>
        <strain evidence="8 9">MCCC 1K01500</strain>
    </source>
</reference>
<name>A0A6I4SWP5_9SPHN</name>
<dbReference type="InterPro" id="IPR036852">
    <property type="entry name" value="Peptidase_S8/S53_dom_sf"/>
</dbReference>
<evidence type="ECO:0000313" key="8">
    <source>
        <dbReference type="EMBL" id="MXO60253.1"/>
    </source>
</evidence>
<dbReference type="InterPro" id="IPR000209">
    <property type="entry name" value="Peptidase_S8/S53_dom"/>
</dbReference>
<keyword evidence="3" id="KW-0378">Hydrolase</keyword>
<dbReference type="CDD" id="cd05561">
    <property type="entry name" value="Peptidases_S8_4"/>
    <property type="match status" value="1"/>
</dbReference>
<evidence type="ECO:0000256" key="1">
    <source>
        <dbReference type="ARBA" id="ARBA00011073"/>
    </source>
</evidence>
<dbReference type="InterPro" id="IPR023828">
    <property type="entry name" value="Peptidase_S8_Ser-AS"/>
</dbReference>
<organism evidence="8 9">
    <name type="scientific">Croceibacterium salegens</name>
    <dbReference type="NCBI Taxonomy" id="1737568"/>
    <lineage>
        <taxon>Bacteria</taxon>
        <taxon>Pseudomonadati</taxon>
        <taxon>Pseudomonadota</taxon>
        <taxon>Alphaproteobacteria</taxon>
        <taxon>Sphingomonadales</taxon>
        <taxon>Erythrobacteraceae</taxon>
        <taxon>Croceibacterium</taxon>
    </lineage>
</organism>
<dbReference type="GO" id="GO:0004252">
    <property type="term" value="F:serine-type endopeptidase activity"/>
    <property type="evidence" value="ECO:0007669"/>
    <property type="project" value="InterPro"/>
</dbReference>
<protein>
    <submittedName>
        <fullName evidence="8">S8 family serine peptidase</fullName>
    </submittedName>
</protein>
<comment type="caution">
    <text evidence="8">The sequence shown here is derived from an EMBL/GenBank/DDBJ whole genome shotgun (WGS) entry which is preliminary data.</text>
</comment>
<dbReference type="SUPFAM" id="SSF52743">
    <property type="entry name" value="Subtilisin-like"/>
    <property type="match status" value="1"/>
</dbReference>
<dbReference type="PROSITE" id="PS51892">
    <property type="entry name" value="SUBTILASE"/>
    <property type="match status" value="1"/>
</dbReference>
<keyword evidence="6" id="KW-0175">Coiled coil</keyword>
<dbReference type="Pfam" id="PF00082">
    <property type="entry name" value="Peptidase_S8"/>
    <property type="match status" value="1"/>
</dbReference>
<keyword evidence="9" id="KW-1185">Reference proteome</keyword>